<accession>A0A6N2BHA0</accession>
<evidence type="ECO:0000313" key="1">
    <source>
        <dbReference type="EMBL" id="TMW93160.1"/>
    </source>
</evidence>
<feature type="non-terminal residue" evidence="1">
    <location>
        <position position="1"/>
    </location>
</feature>
<sequence length="107" mass="12241">SKSIVVKLDEKIHQGKKFGETDQNKICNGLLNFESYAQSKKNLGTLVLSTECTSSRFQKETLGKEVVNLIISAHFWDDVVRAYNLWPFDKSFSFGGWKEKPTYGLYL</sequence>
<name>A0A6N2BHA0_SOLCI</name>
<organism evidence="1">
    <name type="scientific">Solanum chilense</name>
    <name type="common">Tomato</name>
    <name type="synonym">Lycopersicon chilense</name>
    <dbReference type="NCBI Taxonomy" id="4083"/>
    <lineage>
        <taxon>Eukaryota</taxon>
        <taxon>Viridiplantae</taxon>
        <taxon>Streptophyta</taxon>
        <taxon>Embryophyta</taxon>
        <taxon>Tracheophyta</taxon>
        <taxon>Spermatophyta</taxon>
        <taxon>Magnoliopsida</taxon>
        <taxon>eudicotyledons</taxon>
        <taxon>Gunneridae</taxon>
        <taxon>Pentapetalae</taxon>
        <taxon>asterids</taxon>
        <taxon>lamiids</taxon>
        <taxon>Solanales</taxon>
        <taxon>Solanaceae</taxon>
        <taxon>Solanoideae</taxon>
        <taxon>Solaneae</taxon>
        <taxon>Solanum</taxon>
        <taxon>Solanum subgen. Lycopersicon</taxon>
    </lineage>
</organism>
<dbReference type="EMBL" id="RXGB01003086">
    <property type="protein sequence ID" value="TMW93160.1"/>
    <property type="molecule type" value="Genomic_DNA"/>
</dbReference>
<proteinExistence type="predicted"/>
<gene>
    <name evidence="1" type="ORF">EJD97_012088</name>
</gene>
<reference evidence="1" key="1">
    <citation type="submission" date="2019-05" db="EMBL/GenBank/DDBJ databases">
        <title>The de novo reference genome and transcriptome assemblies of the wild tomato species Solanum chilense.</title>
        <authorList>
            <person name="Stam R."/>
            <person name="Nosenko T."/>
            <person name="Hoerger A.C."/>
            <person name="Stephan W."/>
            <person name="Seidel M.A."/>
            <person name="Kuhn J.M.M."/>
            <person name="Haberer G."/>
            <person name="Tellier A."/>
        </authorList>
    </citation>
    <scope>NUCLEOTIDE SEQUENCE</scope>
    <source>
        <tissue evidence="1">Mature leaves</tissue>
    </source>
</reference>
<protein>
    <submittedName>
        <fullName evidence="1">Uncharacterized protein</fullName>
    </submittedName>
</protein>
<comment type="caution">
    <text evidence="1">The sequence shown here is derived from an EMBL/GenBank/DDBJ whole genome shotgun (WGS) entry which is preliminary data.</text>
</comment>
<dbReference type="AlphaFoldDB" id="A0A6N2BHA0"/>